<keyword evidence="10 15" id="KW-0798">TonB box</keyword>
<accession>A0AAN1RUM5</accession>
<dbReference type="FunFam" id="2.40.170.20:FF:000005">
    <property type="entry name" value="TonB-dependent siderophore receptor"/>
    <property type="match status" value="1"/>
</dbReference>
<dbReference type="NCBIfam" id="TIGR01783">
    <property type="entry name" value="TonB-siderophor"/>
    <property type="match status" value="1"/>
</dbReference>
<evidence type="ECO:0000256" key="1">
    <source>
        <dbReference type="ARBA" id="ARBA00004571"/>
    </source>
</evidence>
<feature type="chain" id="PRO_5042815333" evidence="16">
    <location>
        <begin position="30"/>
        <end position="787"/>
    </location>
</feature>
<dbReference type="Gene3D" id="2.40.170.20">
    <property type="entry name" value="TonB-dependent receptor, beta-barrel domain"/>
    <property type="match status" value="1"/>
</dbReference>
<dbReference type="Gene3D" id="3.55.50.30">
    <property type="match status" value="1"/>
</dbReference>
<dbReference type="PROSITE" id="PS52016">
    <property type="entry name" value="TONB_DEPENDENT_REC_3"/>
    <property type="match status" value="1"/>
</dbReference>
<keyword evidence="11 14" id="KW-0472">Membrane</keyword>
<keyword evidence="13 14" id="KW-0998">Cell outer membrane</keyword>
<dbReference type="GO" id="GO:0015344">
    <property type="term" value="F:siderophore uptake transmembrane transporter activity"/>
    <property type="evidence" value="ECO:0007669"/>
    <property type="project" value="TreeGrafter"/>
</dbReference>
<feature type="signal peptide" evidence="16">
    <location>
        <begin position="1"/>
        <end position="29"/>
    </location>
</feature>
<dbReference type="InterPro" id="IPR000531">
    <property type="entry name" value="Beta-barrel_TonB"/>
</dbReference>
<protein>
    <submittedName>
        <fullName evidence="18">TonB-dependent siderophore receptor</fullName>
    </submittedName>
</protein>
<evidence type="ECO:0000313" key="18">
    <source>
        <dbReference type="EMBL" id="AZW16374.1"/>
    </source>
</evidence>
<dbReference type="Pfam" id="PF00593">
    <property type="entry name" value="TonB_dep_Rec_b-barrel"/>
    <property type="match status" value="1"/>
</dbReference>
<evidence type="ECO:0000256" key="16">
    <source>
        <dbReference type="SAM" id="SignalP"/>
    </source>
</evidence>
<dbReference type="Gene3D" id="2.170.130.10">
    <property type="entry name" value="TonB-dependent receptor, plug domain"/>
    <property type="match status" value="1"/>
</dbReference>
<feature type="domain" description="Secretin/TonB short N-terminal" evidence="17">
    <location>
        <begin position="61"/>
        <end position="111"/>
    </location>
</feature>
<dbReference type="AlphaFoldDB" id="A0AAN1RUM5"/>
<evidence type="ECO:0000256" key="5">
    <source>
        <dbReference type="ARBA" id="ARBA00022496"/>
    </source>
</evidence>
<dbReference type="GO" id="GO:0009279">
    <property type="term" value="C:cell outer membrane"/>
    <property type="evidence" value="ECO:0007669"/>
    <property type="project" value="UniProtKB-SubCell"/>
</dbReference>
<evidence type="ECO:0000313" key="19">
    <source>
        <dbReference type="Proteomes" id="UP000282741"/>
    </source>
</evidence>
<dbReference type="SMART" id="SM00965">
    <property type="entry name" value="STN"/>
    <property type="match status" value="1"/>
</dbReference>
<dbReference type="InterPro" id="IPR036942">
    <property type="entry name" value="Beta-barrel_TonB_sf"/>
</dbReference>
<keyword evidence="3 14" id="KW-0813">Transport</keyword>
<evidence type="ECO:0000256" key="15">
    <source>
        <dbReference type="RuleBase" id="RU003357"/>
    </source>
</evidence>
<dbReference type="InterPro" id="IPR037066">
    <property type="entry name" value="Plug_dom_sf"/>
</dbReference>
<dbReference type="EMBL" id="CP024172">
    <property type="protein sequence ID" value="AZW16374.1"/>
    <property type="molecule type" value="Genomic_DNA"/>
</dbReference>
<keyword evidence="7 16" id="KW-0732">Signal</keyword>
<dbReference type="PANTHER" id="PTHR32552">
    <property type="entry name" value="FERRICHROME IRON RECEPTOR-RELATED"/>
    <property type="match status" value="1"/>
</dbReference>
<dbReference type="InterPro" id="IPR039426">
    <property type="entry name" value="TonB-dep_rcpt-like"/>
</dbReference>
<dbReference type="Pfam" id="PF07715">
    <property type="entry name" value="Plug"/>
    <property type="match status" value="1"/>
</dbReference>
<evidence type="ECO:0000256" key="8">
    <source>
        <dbReference type="ARBA" id="ARBA00023004"/>
    </source>
</evidence>
<evidence type="ECO:0000256" key="11">
    <source>
        <dbReference type="ARBA" id="ARBA00023136"/>
    </source>
</evidence>
<dbReference type="CDD" id="cd01347">
    <property type="entry name" value="ligand_gated_channel"/>
    <property type="match status" value="1"/>
</dbReference>
<evidence type="ECO:0000256" key="9">
    <source>
        <dbReference type="ARBA" id="ARBA00023065"/>
    </source>
</evidence>
<organism evidence="18 19">
    <name type="scientific">Bordetella hinzii</name>
    <dbReference type="NCBI Taxonomy" id="103855"/>
    <lineage>
        <taxon>Bacteria</taxon>
        <taxon>Pseudomonadati</taxon>
        <taxon>Pseudomonadota</taxon>
        <taxon>Betaproteobacteria</taxon>
        <taxon>Burkholderiales</taxon>
        <taxon>Alcaligenaceae</taxon>
        <taxon>Bordetella</taxon>
    </lineage>
</organism>
<keyword evidence="8" id="KW-0408">Iron</keyword>
<name>A0AAN1RUM5_9BORD</name>
<keyword evidence="4 14" id="KW-1134">Transmembrane beta strand</keyword>
<dbReference type="GO" id="GO:0038023">
    <property type="term" value="F:signaling receptor activity"/>
    <property type="evidence" value="ECO:0007669"/>
    <property type="project" value="InterPro"/>
</dbReference>
<evidence type="ECO:0000256" key="3">
    <source>
        <dbReference type="ARBA" id="ARBA00022448"/>
    </source>
</evidence>
<dbReference type="FunFam" id="2.170.130.10:FF:000001">
    <property type="entry name" value="Catecholate siderophore TonB-dependent receptor"/>
    <property type="match status" value="1"/>
</dbReference>
<evidence type="ECO:0000256" key="13">
    <source>
        <dbReference type="ARBA" id="ARBA00023237"/>
    </source>
</evidence>
<keyword evidence="12 18" id="KW-0675">Receptor</keyword>
<comment type="subcellular location">
    <subcellularLocation>
        <location evidence="1 14">Cell outer membrane</location>
        <topology evidence="1 14">Multi-pass membrane protein</topology>
    </subcellularLocation>
</comment>
<dbReference type="Proteomes" id="UP000282741">
    <property type="component" value="Chromosome"/>
</dbReference>
<keyword evidence="6 14" id="KW-0812">Transmembrane</keyword>
<keyword evidence="9" id="KW-0406">Ion transport</keyword>
<evidence type="ECO:0000256" key="14">
    <source>
        <dbReference type="PROSITE-ProRule" id="PRU01360"/>
    </source>
</evidence>
<reference evidence="19" key="1">
    <citation type="submission" date="2017-10" db="EMBL/GenBank/DDBJ databases">
        <title>Whole genome sequencing of various Bordetella species.</title>
        <authorList>
            <person name="Weigand M.R."/>
            <person name="Loparev V."/>
            <person name="Peng Y."/>
            <person name="Bowden K.E."/>
            <person name="Tondella M.L."/>
            <person name="Williams M.M."/>
        </authorList>
    </citation>
    <scope>NUCLEOTIDE SEQUENCE [LARGE SCALE GENOMIC DNA]</scope>
    <source>
        <strain evidence="19">H720</strain>
    </source>
</reference>
<dbReference type="InterPro" id="IPR010105">
    <property type="entry name" value="TonB_sidphr_rcpt"/>
</dbReference>
<evidence type="ECO:0000256" key="10">
    <source>
        <dbReference type="ARBA" id="ARBA00023077"/>
    </source>
</evidence>
<dbReference type="InterPro" id="IPR011662">
    <property type="entry name" value="Secretin/TonB_short_N"/>
</dbReference>
<dbReference type="SUPFAM" id="SSF56935">
    <property type="entry name" value="Porins"/>
    <property type="match status" value="1"/>
</dbReference>
<evidence type="ECO:0000259" key="17">
    <source>
        <dbReference type="SMART" id="SM00965"/>
    </source>
</evidence>
<dbReference type="InterPro" id="IPR012910">
    <property type="entry name" value="Plug_dom"/>
</dbReference>
<comment type="similarity">
    <text evidence="2 14 15">Belongs to the TonB-dependent receptor family.</text>
</comment>
<evidence type="ECO:0000256" key="12">
    <source>
        <dbReference type="ARBA" id="ARBA00023170"/>
    </source>
</evidence>
<proteinExistence type="inferred from homology"/>
<gene>
    <name evidence="18" type="ORF">CS347_06155</name>
</gene>
<evidence type="ECO:0000256" key="4">
    <source>
        <dbReference type="ARBA" id="ARBA00022452"/>
    </source>
</evidence>
<sequence>MSRMQVSALSAALALALASTLPLPRDVQAAEPAAAAQLRRYDIAAGSLDQVLNRYAQDAGVMLTIDGALTAGRQSAGLRGSYGLADGFAAILSGSGLAAVPQGAGYVLRRAPAREVTTLAPVSVSGASAADNSYVAETSRAGSKTETAILDVPQSISVVTRSQMEAQNAQSVTEVLRYVPGVTVETYGIDPKGFDWVMIRGFNAQSSSDYKDGLRQGGSGYTLFRSEPYALERIEVLRGPSSVLYGQGDAGGIINRVSKLPQATPQYEVELEYGSFQRKQAAVDLTGPINQDGTLMYRLIGVARDANTQFTYPNGDRIGDDRLYAAPSITWAPSADTRFTLMADYLRDRSGGTIGTVTINGKPTRLRNGDPDFNRFDQDQKSIGYQFEHRFNDTFQARQSLRYGQVNAILDNILLSSIGPTGIQRVARRFEETMANLALDNQLQADFRTGPLAHTVLVGLDYSRVHADARRDTGPAPALNPYDPVYGVPVPTPTTPIYDGLERNYQTGLYLQDQVKIAERWMLTLGGRYDWYEQKLENRLTGKDSRQDGEHFSGRVGLNYVFANGLAPYVSYSQSFLPNAGTSAAGDTFAPSQGRQWEAGIKYQPVGSRALYTLAVFDIRKTNVLTNDLSNPGFAIAAGEVRSRGVELEGKFSLGAGWDFTGSYTYLDAEITQANDGSKGKRPSLVPEHSASGWLNYTFGDSALAGLSIGAGVRYVGSTYGDNRNTLKIDSHTLVDAGLSYTYDKQLTFSVNATNLFDKDYLATCSDLTDCYPGNRRSVIGRVKYRF</sequence>
<evidence type="ECO:0000256" key="6">
    <source>
        <dbReference type="ARBA" id="ARBA00022692"/>
    </source>
</evidence>
<keyword evidence="5" id="KW-0410">Iron transport</keyword>
<evidence type="ECO:0000256" key="2">
    <source>
        <dbReference type="ARBA" id="ARBA00009810"/>
    </source>
</evidence>
<evidence type="ECO:0000256" key="7">
    <source>
        <dbReference type="ARBA" id="ARBA00022729"/>
    </source>
</evidence>
<dbReference type="PANTHER" id="PTHR32552:SF68">
    <property type="entry name" value="FERRICHROME OUTER MEMBRANE TRANSPORTER_PHAGE RECEPTOR"/>
    <property type="match status" value="1"/>
</dbReference>
<dbReference type="GO" id="GO:0015891">
    <property type="term" value="P:siderophore transport"/>
    <property type="evidence" value="ECO:0007669"/>
    <property type="project" value="InterPro"/>
</dbReference>